<feature type="region of interest" description="Disordered" evidence="1">
    <location>
        <begin position="200"/>
        <end position="234"/>
    </location>
</feature>
<dbReference type="PANTHER" id="PTHR15728">
    <property type="entry name" value="DEADENYLATION COMPLEX CATALYTIC SUBUNIT PAN2"/>
    <property type="match status" value="1"/>
</dbReference>
<reference evidence="3" key="1">
    <citation type="submission" date="2018-07" db="EMBL/GenBank/DDBJ databases">
        <authorList>
            <person name="Quirk P.G."/>
            <person name="Krulwich T.A."/>
        </authorList>
    </citation>
    <scope>NUCLEOTIDE SEQUENCE</scope>
    <source>
        <strain evidence="3">Anand</strain>
    </source>
</reference>
<accession>A0A3B0MMK7</accession>
<keyword evidence="3" id="KW-0378">Hydrolase</keyword>
<feature type="compositionally biased region" description="Polar residues" evidence="1">
    <location>
        <begin position="217"/>
        <end position="234"/>
    </location>
</feature>
<dbReference type="Pfam" id="PF00929">
    <property type="entry name" value="RNase_T"/>
    <property type="match status" value="1"/>
</dbReference>
<dbReference type="GO" id="GO:0000932">
    <property type="term" value="C:P-body"/>
    <property type="evidence" value="ECO:0007669"/>
    <property type="project" value="TreeGrafter"/>
</dbReference>
<keyword evidence="3" id="KW-0540">Nuclease</keyword>
<dbReference type="AlphaFoldDB" id="A0A3B0MMK7"/>
<organism evidence="3">
    <name type="scientific">Theileria annulata</name>
    <dbReference type="NCBI Taxonomy" id="5874"/>
    <lineage>
        <taxon>Eukaryota</taxon>
        <taxon>Sar</taxon>
        <taxon>Alveolata</taxon>
        <taxon>Apicomplexa</taxon>
        <taxon>Aconoidasida</taxon>
        <taxon>Piroplasmida</taxon>
        <taxon>Theileriidae</taxon>
        <taxon>Theileria</taxon>
    </lineage>
</organism>
<sequence>MQNGILKYDEWNDLIWIYNSISPSVTYNISGSLIALNHEDKTIKHIHSLKTNSDAYNIVDDYNCYCGCYDNTINSLVVYEEYLLVGKSKDLYVVSKDGYRVMKVLCSSAKEEITLANTRHISCAVFPSTKNDPKIVLSNNSDELYFIDACKGQIKSKLNAQIENSMEYRDKITSISDFMSNQSNSSCYYSYQPEYPTYESPDYSSVQYPTDYKNQDSKYGQYTPSTSNDSPSFGEKQTFSFSSIAEKYGDINSIPEFVPSSYSFTHETNENAYEHNNNSNEYYTSNSFGYKSANSYGTFGTGYNYQNMPSTEEYVERENGSITLEWILSEMKPSNMLQNDFVDSTCIGTCSGILHIVDNRINKIVSSVCSHSNPVYSISASNNTIATTSCTLYPCQNTCTYPYNTQSSYNSGFMTLFDPVLCLYDIRMMKSFSMVFHRPLSNLFIVPKSDRLFAMSPDGKIFDFKISTLEYKMALEPTTGSGFQYGLEVVGNLSGDSLEVFVSDSTYNFESLKLANELKEDFGYSSEKLPRNLSEIPISENREYNNTPFASMVGTFEGDVAHTFVQMFFFLPKLSSIQYHICELSNCITCQIGFGLHNLQVYYDNNKETSKDTTDSKIRKFSNNLLYVTQLQELMLIENEPTLKTPIHLFLWVLEKMSNEMYNYYNKNNLKVTTSLIKDLFSFSKKTISRCLNYDHVNVVVNVGNYCVDYSESSGIPESNGTASNNTSFDYCKECNKVVECVIEVEYLSSPNLLLIDFINYRVENIPRDLVFNDFKYNLECFYFTLPAENLHYRSLACIKLPQNFKTEEYNWILINDGIVMYVDEEDDVFNFTKNCKILLFAIYSKASTEESGEDKNYNENFVGIEEIIPCANVENNIVSIKNRLVPLPYPTKKIPVPPYVLLSEHNIAHNPLAHNKIKTFTPISIHELNLIQESNFMFALDIEYVKTDLKNTPVNDSSNEKSSFIVNEDENNYLYSLARVTAIRANDDNLHGVPFLDHYILNNKPPKDYNTRFSGIRSGDLELKSSLHWLTTHKLIYLKLRYLIDNGCKVIGHGLEQDLRILNICVPSAGVIDTLELFWIPGKRYMSLQFLSYHILNQKIQVSEHNSIEDAKTSLHLYK</sequence>
<evidence type="ECO:0000313" key="3">
    <source>
        <dbReference type="EMBL" id="SVP91014.1"/>
    </source>
</evidence>
<dbReference type="InterPro" id="IPR036397">
    <property type="entry name" value="RNaseH_sf"/>
</dbReference>
<dbReference type="SMART" id="SM00479">
    <property type="entry name" value="EXOIII"/>
    <property type="match status" value="1"/>
</dbReference>
<dbReference type="EMBL" id="UIVT01000002">
    <property type="protein sequence ID" value="SVP91014.1"/>
    <property type="molecule type" value="Genomic_DNA"/>
</dbReference>
<dbReference type="SUPFAM" id="SSF50998">
    <property type="entry name" value="Quinoprotein alcohol dehydrogenase-like"/>
    <property type="match status" value="1"/>
</dbReference>
<dbReference type="InterPro" id="IPR011047">
    <property type="entry name" value="Quinoprotein_ADH-like_sf"/>
</dbReference>
<feature type="domain" description="Exonuclease" evidence="2">
    <location>
        <begin position="937"/>
        <end position="1120"/>
    </location>
</feature>
<protein>
    <submittedName>
        <fullName evidence="3">Exonuclease, putative</fullName>
    </submittedName>
</protein>
<dbReference type="GO" id="GO:0004535">
    <property type="term" value="F:poly(A)-specific ribonuclease activity"/>
    <property type="evidence" value="ECO:0007669"/>
    <property type="project" value="TreeGrafter"/>
</dbReference>
<evidence type="ECO:0000313" key="4">
    <source>
        <dbReference type="EMBL" id="SVP91636.1"/>
    </source>
</evidence>
<dbReference type="InterPro" id="IPR012337">
    <property type="entry name" value="RNaseH-like_sf"/>
</dbReference>
<dbReference type="GO" id="GO:0031251">
    <property type="term" value="C:PAN complex"/>
    <property type="evidence" value="ECO:0007669"/>
    <property type="project" value="TreeGrafter"/>
</dbReference>
<dbReference type="VEuPathDB" id="PiroplasmaDB:TA13280"/>
<dbReference type="SUPFAM" id="SSF53098">
    <property type="entry name" value="Ribonuclease H-like"/>
    <property type="match status" value="1"/>
</dbReference>
<name>A0A3B0MMK7_THEAN</name>
<dbReference type="Gene3D" id="3.30.420.10">
    <property type="entry name" value="Ribonuclease H-like superfamily/Ribonuclease H"/>
    <property type="match status" value="1"/>
</dbReference>
<dbReference type="PANTHER" id="PTHR15728:SF0">
    <property type="entry name" value="PAN2-PAN3 DEADENYLATION COMPLEX CATALYTIC SUBUNIT PAN2"/>
    <property type="match status" value="1"/>
</dbReference>
<dbReference type="Gene3D" id="2.130.10.10">
    <property type="entry name" value="YVTN repeat-like/Quinoprotein amine dehydrogenase"/>
    <property type="match status" value="1"/>
</dbReference>
<dbReference type="GO" id="GO:0003676">
    <property type="term" value="F:nucleic acid binding"/>
    <property type="evidence" value="ECO:0007669"/>
    <property type="project" value="InterPro"/>
</dbReference>
<gene>
    <name evidence="3" type="ORF">TAT_000171000</name>
    <name evidence="4" type="ORF">TAV_000171200</name>
</gene>
<evidence type="ECO:0000259" key="2">
    <source>
        <dbReference type="SMART" id="SM00479"/>
    </source>
</evidence>
<dbReference type="EMBL" id="UIVS01000002">
    <property type="protein sequence ID" value="SVP91636.1"/>
    <property type="molecule type" value="Genomic_DNA"/>
</dbReference>
<dbReference type="InterPro" id="IPR013520">
    <property type="entry name" value="Ribonucl_H"/>
</dbReference>
<evidence type="ECO:0000256" key="1">
    <source>
        <dbReference type="SAM" id="MobiDB-lite"/>
    </source>
</evidence>
<keyword evidence="3" id="KW-0269">Exonuclease</keyword>
<dbReference type="InterPro" id="IPR015943">
    <property type="entry name" value="WD40/YVTN_repeat-like_dom_sf"/>
</dbReference>
<dbReference type="CDD" id="cd06143">
    <property type="entry name" value="PAN2_exo"/>
    <property type="match status" value="1"/>
</dbReference>
<dbReference type="InterPro" id="IPR050785">
    <property type="entry name" value="PAN2-PAN3_catalytic_subunit"/>
</dbReference>
<dbReference type="GO" id="GO:0000289">
    <property type="term" value="P:nuclear-transcribed mRNA poly(A) tail shortening"/>
    <property type="evidence" value="ECO:0007669"/>
    <property type="project" value="TreeGrafter"/>
</dbReference>
<proteinExistence type="predicted"/>